<reference evidence="1 2" key="2">
    <citation type="journal article" date="2017" name="Int. J. Syst. Evol. Microbiol.">
        <title>Adaptation of Surface-Associated Bacteria to the Open Ocean: A Genomically Distinct Subpopulation of Phaeobacter gallaeciensis Colonizes Pacific Mesozooplankton.</title>
        <authorList>
            <person name="Freese H.M."/>
            <person name="Methner A."/>
            <person name="Overmann J."/>
        </authorList>
    </citation>
    <scope>NUCLEOTIDE SEQUENCE [LARGE SCALE GENOMIC DNA]</scope>
    <source>
        <strain evidence="1 2">P66</strain>
    </source>
</reference>
<name>A0ABN5GWR1_9RHOB</name>
<evidence type="ECO:0008006" key="3">
    <source>
        <dbReference type="Google" id="ProtNLM"/>
    </source>
</evidence>
<gene>
    <name evidence="1" type="ORF">PhaeoP66_04583</name>
</gene>
<proteinExistence type="predicted"/>
<keyword evidence="1" id="KW-0614">Plasmid</keyword>
<geneLocation type="plasmid" evidence="1 2">
    <name>pP66_h</name>
</geneLocation>
<organism evidence="1 2">
    <name type="scientific">Phaeobacter inhibens</name>
    <dbReference type="NCBI Taxonomy" id="221822"/>
    <lineage>
        <taxon>Bacteria</taxon>
        <taxon>Pseudomonadati</taxon>
        <taxon>Pseudomonadota</taxon>
        <taxon>Alphaproteobacteria</taxon>
        <taxon>Rhodobacterales</taxon>
        <taxon>Roseobacteraceae</taxon>
        <taxon>Phaeobacter</taxon>
    </lineage>
</organism>
<keyword evidence="2" id="KW-1185">Reference proteome</keyword>
<dbReference type="RefSeq" id="WP_092465291.1">
    <property type="nucleotide sequence ID" value="NZ_CP010616.1"/>
</dbReference>
<reference evidence="1 2" key="1">
    <citation type="journal article" date="2017" name="Genome Biol. Evol.">
        <title>Trajectories and Drivers of Genome Evolution in Surface-Associated Marine Phaeobacter.</title>
        <authorList>
            <person name="Freese H.M."/>
            <person name="Sikorski J."/>
            <person name="Bunk B."/>
            <person name="Scheuner C."/>
            <person name="Meier-Kolthoff J.P."/>
            <person name="Sproer C."/>
            <person name="Gram L."/>
            <person name="Overmann J."/>
        </authorList>
    </citation>
    <scope>NUCLEOTIDE SEQUENCE [LARGE SCALE GENOMIC DNA]</scope>
    <source>
        <strain evidence="1 2">P66</strain>
    </source>
</reference>
<dbReference type="EMBL" id="CP010713">
    <property type="protein sequence ID" value="AUQ97309.1"/>
    <property type="molecule type" value="Genomic_DNA"/>
</dbReference>
<dbReference type="Proteomes" id="UP000236536">
    <property type="component" value="Plasmid pP66_h"/>
</dbReference>
<sequence>MKRFENEVKTFKNGSKRDEAKMQTTLRDLGLSGWEVVSVVPCDLGGRELMVFLKRELDEGAAPREEAA</sequence>
<protein>
    <recommendedName>
        <fullName evidence="3">DUF4177 domain-containing protein</fullName>
    </recommendedName>
</protein>
<accession>A0ABN5GWR1</accession>
<evidence type="ECO:0000313" key="2">
    <source>
        <dbReference type="Proteomes" id="UP000236536"/>
    </source>
</evidence>
<evidence type="ECO:0000313" key="1">
    <source>
        <dbReference type="EMBL" id="AUQ97309.1"/>
    </source>
</evidence>